<evidence type="ECO:0000256" key="3">
    <source>
        <dbReference type="ARBA" id="ARBA00022723"/>
    </source>
</evidence>
<dbReference type="Gene3D" id="2.40.30.10">
    <property type="entry name" value="Translation factors"/>
    <property type="match status" value="1"/>
</dbReference>
<reference evidence="7 8" key="1">
    <citation type="submission" date="2018-09" db="EMBL/GenBank/DDBJ databases">
        <title>The draft genome of Acinetobacter sp. strains.</title>
        <authorList>
            <person name="Qin J."/>
            <person name="Feng Y."/>
            <person name="Zong Z."/>
        </authorList>
    </citation>
    <scope>NUCLEOTIDE SEQUENCE [LARGE SCALE GENOMIC DNA]</scope>
    <source>
        <strain evidence="7 8">WCHAc060005</strain>
    </source>
</reference>
<accession>A0ABX9TT78</accession>
<protein>
    <submittedName>
        <fullName evidence="7">Flavohemoprotein</fullName>
    </submittedName>
</protein>
<dbReference type="Proteomes" id="UP000280271">
    <property type="component" value="Unassembled WGS sequence"/>
</dbReference>
<evidence type="ECO:0000256" key="1">
    <source>
        <dbReference type="ARBA" id="ARBA00022617"/>
    </source>
</evidence>
<dbReference type="InterPro" id="IPR012292">
    <property type="entry name" value="Globin/Proto"/>
</dbReference>
<dbReference type="InterPro" id="IPR000971">
    <property type="entry name" value="Globin"/>
</dbReference>
<dbReference type="InterPro" id="IPR017938">
    <property type="entry name" value="Riboflavin_synthase-like_b-brl"/>
</dbReference>
<feature type="domain" description="Globin" evidence="6">
    <location>
        <begin position="1"/>
        <end position="137"/>
    </location>
</feature>
<dbReference type="PANTHER" id="PTHR43396">
    <property type="entry name" value="FLAVOHEMOPROTEIN"/>
    <property type="match status" value="1"/>
</dbReference>
<evidence type="ECO:0000256" key="2">
    <source>
        <dbReference type="ARBA" id="ARBA00022621"/>
    </source>
</evidence>
<organism evidence="7 8">
    <name type="scientific">Acinetobacter chengduensis</name>
    <dbReference type="NCBI Taxonomy" id="2420890"/>
    <lineage>
        <taxon>Bacteria</taxon>
        <taxon>Pseudomonadati</taxon>
        <taxon>Pseudomonadota</taxon>
        <taxon>Gammaproteobacteria</taxon>
        <taxon>Moraxellales</taxon>
        <taxon>Moraxellaceae</taxon>
        <taxon>Acinetobacter</taxon>
    </lineage>
</organism>
<proteinExistence type="inferred from homology"/>
<dbReference type="InterPro" id="IPR009050">
    <property type="entry name" value="Globin-like_sf"/>
</dbReference>
<sequence>MTPQHIELVKSTVPVLRENGVALTSYFYQRMLKNHPELKNVFNLDHQSTGRQPRALAAAVLAYAEHIENPSVLAKAIEHISTKHVSLDIQPEQYAIVGDNLLHSISEVLDVPMDSDLIAAWKEAYLQLADILIGAEKAKYETLATQNGGWAGWRAFTVDAIENTETGKIFTLTPKDQQDVVSANAGQFISVKVQVPNQELQQPQQFKFSQAQQNNQFVFEVQPEENHSEFSVANILIHHVNAGDTVQLTAPL</sequence>
<keyword evidence="2 5" id="KW-0561">Oxygen transport</keyword>
<dbReference type="SUPFAM" id="SSF46458">
    <property type="entry name" value="Globin-like"/>
    <property type="match status" value="1"/>
</dbReference>
<dbReference type="EMBL" id="RCHC01000016">
    <property type="protein sequence ID" value="RLL19597.1"/>
    <property type="molecule type" value="Genomic_DNA"/>
</dbReference>
<gene>
    <name evidence="7" type="ORF">D9K81_13350</name>
</gene>
<evidence type="ECO:0000256" key="4">
    <source>
        <dbReference type="ARBA" id="ARBA00023004"/>
    </source>
</evidence>
<keyword evidence="5" id="KW-0813">Transport</keyword>
<evidence type="ECO:0000313" key="8">
    <source>
        <dbReference type="Proteomes" id="UP000280271"/>
    </source>
</evidence>
<keyword evidence="4" id="KW-0408">Iron</keyword>
<evidence type="ECO:0000259" key="6">
    <source>
        <dbReference type="PROSITE" id="PS01033"/>
    </source>
</evidence>
<comment type="similarity">
    <text evidence="5">Belongs to the globin family.</text>
</comment>
<dbReference type="RefSeq" id="WP_120373546.1">
    <property type="nucleotide sequence ID" value="NZ_RCHC01000016.1"/>
</dbReference>
<name>A0ABX9TT78_9GAMM</name>
<keyword evidence="3" id="KW-0479">Metal-binding</keyword>
<dbReference type="PANTHER" id="PTHR43396:SF3">
    <property type="entry name" value="FLAVOHEMOPROTEIN"/>
    <property type="match status" value="1"/>
</dbReference>
<keyword evidence="8" id="KW-1185">Reference proteome</keyword>
<dbReference type="SUPFAM" id="SSF63380">
    <property type="entry name" value="Riboflavin synthase domain-like"/>
    <property type="match status" value="1"/>
</dbReference>
<dbReference type="Pfam" id="PF00042">
    <property type="entry name" value="Globin"/>
    <property type="match status" value="1"/>
</dbReference>
<keyword evidence="1 5" id="KW-0349">Heme</keyword>
<dbReference type="PROSITE" id="PS01033">
    <property type="entry name" value="GLOBIN"/>
    <property type="match status" value="1"/>
</dbReference>
<evidence type="ECO:0000313" key="7">
    <source>
        <dbReference type="EMBL" id="RLL19597.1"/>
    </source>
</evidence>
<evidence type="ECO:0000256" key="5">
    <source>
        <dbReference type="RuleBase" id="RU000356"/>
    </source>
</evidence>
<dbReference type="Gene3D" id="1.10.490.10">
    <property type="entry name" value="Globins"/>
    <property type="match status" value="1"/>
</dbReference>
<comment type="caution">
    <text evidence="7">The sequence shown here is derived from an EMBL/GenBank/DDBJ whole genome shotgun (WGS) entry which is preliminary data.</text>
</comment>